<dbReference type="OMA" id="WLETAAC"/>
<sequence length="406" mass="44462">MESASQNQQWQQPTQTTSTRTLFNGLNTLTGIGMVSISYALSQGGWISLVMFLVIASICFYTALLLQQCMDANPTIKTYPDIGAHAFGRKGRVVISIFIYLELFLIAVEFLILEGDNLHNLFPNVCLRIFGRMIGGKKVFIMMTALVVLPTTWLNDLSLLAYVSASGISASVILLGVVLWIGAFEGVGFSGNGVLCSNYTGMLTTVSVYTFCFSGHPVFPTLYSSMRNKDQFRKVLFICFSLSAVSYGSMAVIGYLMYGENLVSQITLNLPRRNISSEVAIYITLIIPIAKYAIILSPIIAALEKTAIPQDKNMGLIRLAIRTSLVVCTCIVALVVPFFGYVMAFIGALLCSCASFLFPCICYVKIHKAYRRFGVELIFIAAIVLLGVFVAVTGTFTSVRDIVKHA</sequence>
<dbReference type="OrthoDB" id="655540at2759"/>
<protein>
    <recommendedName>
        <fullName evidence="7">Amino acid transporter transmembrane domain-containing protein</fullName>
    </recommendedName>
</protein>
<dbReference type="InterPro" id="IPR013057">
    <property type="entry name" value="AA_transpt_TM"/>
</dbReference>
<dbReference type="PANTHER" id="PTHR22950:SF698">
    <property type="entry name" value="AMINO ACID TRANSPORTER TRANSMEMBRANE DOMAIN-CONTAINING PROTEIN"/>
    <property type="match status" value="1"/>
</dbReference>
<feature type="transmembrane region" description="Helical" evidence="6">
    <location>
        <begin position="315"/>
        <end position="336"/>
    </location>
</feature>
<feature type="transmembrane region" description="Helical" evidence="6">
    <location>
        <begin position="159"/>
        <end position="182"/>
    </location>
</feature>
<reference evidence="8 9" key="1">
    <citation type="journal article" date="2013" name="Proc. Natl. Acad. Sci. U.S.A.">
        <title>Fine-scale variation in meiotic recombination in Mimulus inferred from population shotgun sequencing.</title>
        <authorList>
            <person name="Hellsten U."/>
            <person name="Wright K.M."/>
            <person name="Jenkins J."/>
            <person name="Shu S."/>
            <person name="Yuan Y."/>
            <person name="Wessler S.R."/>
            <person name="Schmutz J."/>
            <person name="Willis J.H."/>
            <person name="Rokhsar D.S."/>
        </authorList>
    </citation>
    <scope>NUCLEOTIDE SEQUENCE [LARGE SCALE GENOMIC DNA]</scope>
    <source>
        <strain evidence="9">cv. DUN x IM62</strain>
    </source>
</reference>
<evidence type="ECO:0000259" key="7">
    <source>
        <dbReference type="Pfam" id="PF01490"/>
    </source>
</evidence>
<dbReference type="AlphaFoldDB" id="A0A022QMC8"/>
<feature type="transmembrane region" description="Helical" evidence="6">
    <location>
        <begin position="376"/>
        <end position="396"/>
    </location>
</feature>
<dbReference type="EMBL" id="KI631311">
    <property type="protein sequence ID" value="EYU28759.1"/>
    <property type="molecule type" value="Genomic_DNA"/>
</dbReference>
<dbReference type="STRING" id="4155.A0A022QMC8"/>
<evidence type="ECO:0000256" key="6">
    <source>
        <dbReference type="SAM" id="Phobius"/>
    </source>
</evidence>
<feature type="transmembrane region" description="Helical" evidence="6">
    <location>
        <begin position="202"/>
        <end position="223"/>
    </location>
</feature>
<keyword evidence="2 6" id="KW-0812">Transmembrane</keyword>
<evidence type="ECO:0000256" key="1">
    <source>
        <dbReference type="ARBA" id="ARBA00004141"/>
    </source>
</evidence>
<evidence type="ECO:0000313" key="9">
    <source>
        <dbReference type="Proteomes" id="UP000030748"/>
    </source>
</evidence>
<dbReference type="eggNOG" id="KOG1303">
    <property type="taxonomic scope" value="Eukaryota"/>
</dbReference>
<feature type="transmembrane region" description="Helical" evidence="6">
    <location>
        <begin position="93"/>
        <end position="113"/>
    </location>
</feature>
<keyword evidence="5 6" id="KW-0472">Membrane</keyword>
<feature type="domain" description="Amino acid transporter transmembrane" evidence="7">
    <location>
        <begin position="15"/>
        <end position="395"/>
    </location>
</feature>
<dbReference type="GO" id="GO:0003333">
    <property type="term" value="P:amino acid transmembrane transport"/>
    <property type="evidence" value="ECO:0000318"/>
    <property type="project" value="GO_Central"/>
</dbReference>
<dbReference type="Proteomes" id="UP000030748">
    <property type="component" value="Unassembled WGS sequence"/>
</dbReference>
<organism evidence="8 9">
    <name type="scientific">Erythranthe guttata</name>
    <name type="common">Yellow monkey flower</name>
    <name type="synonym">Mimulus guttatus</name>
    <dbReference type="NCBI Taxonomy" id="4155"/>
    <lineage>
        <taxon>Eukaryota</taxon>
        <taxon>Viridiplantae</taxon>
        <taxon>Streptophyta</taxon>
        <taxon>Embryophyta</taxon>
        <taxon>Tracheophyta</taxon>
        <taxon>Spermatophyta</taxon>
        <taxon>Magnoliopsida</taxon>
        <taxon>eudicotyledons</taxon>
        <taxon>Gunneridae</taxon>
        <taxon>Pentapetalae</taxon>
        <taxon>asterids</taxon>
        <taxon>lamiids</taxon>
        <taxon>Lamiales</taxon>
        <taxon>Phrymaceae</taxon>
        <taxon>Erythranthe</taxon>
    </lineage>
</organism>
<feature type="transmembrane region" description="Helical" evidence="6">
    <location>
        <begin position="46"/>
        <end position="66"/>
    </location>
</feature>
<name>A0A022QMC8_ERYGU</name>
<feature type="transmembrane region" description="Helical" evidence="6">
    <location>
        <begin position="235"/>
        <end position="259"/>
    </location>
</feature>
<evidence type="ECO:0000313" key="8">
    <source>
        <dbReference type="EMBL" id="EYU28759.1"/>
    </source>
</evidence>
<dbReference type="PANTHER" id="PTHR22950">
    <property type="entry name" value="AMINO ACID TRANSPORTER"/>
    <property type="match status" value="1"/>
</dbReference>
<evidence type="ECO:0000256" key="2">
    <source>
        <dbReference type="ARBA" id="ARBA00022692"/>
    </source>
</evidence>
<dbReference type="KEGG" id="egt:105967555"/>
<feature type="transmembrane region" description="Helical" evidence="6">
    <location>
        <begin position="21"/>
        <end position="40"/>
    </location>
</feature>
<evidence type="ECO:0000256" key="3">
    <source>
        <dbReference type="ARBA" id="ARBA00022970"/>
    </source>
</evidence>
<dbReference type="Pfam" id="PF01490">
    <property type="entry name" value="Aa_trans"/>
    <property type="match status" value="1"/>
</dbReference>
<dbReference type="PhylomeDB" id="A0A022QMC8"/>
<comment type="subcellular location">
    <subcellularLocation>
        <location evidence="1">Membrane</location>
        <topology evidence="1">Multi-pass membrane protein</topology>
    </subcellularLocation>
</comment>
<feature type="transmembrane region" description="Helical" evidence="6">
    <location>
        <begin position="133"/>
        <end position="152"/>
    </location>
</feature>
<gene>
    <name evidence="8" type="ORF">MIMGU_mgv1a007472mg</name>
</gene>
<dbReference type="GO" id="GO:0015171">
    <property type="term" value="F:amino acid transmembrane transporter activity"/>
    <property type="evidence" value="ECO:0000318"/>
    <property type="project" value="GO_Central"/>
</dbReference>
<evidence type="ECO:0000256" key="5">
    <source>
        <dbReference type="ARBA" id="ARBA00023136"/>
    </source>
</evidence>
<feature type="transmembrane region" description="Helical" evidence="6">
    <location>
        <begin position="342"/>
        <end position="364"/>
    </location>
</feature>
<proteinExistence type="predicted"/>
<dbReference type="GO" id="GO:0016020">
    <property type="term" value="C:membrane"/>
    <property type="evidence" value="ECO:0000318"/>
    <property type="project" value="GO_Central"/>
</dbReference>
<feature type="transmembrane region" description="Helical" evidence="6">
    <location>
        <begin position="279"/>
        <end position="303"/>
    </location>
</feature>
<keyword evidence="9" id="KW-1185">Reference proteome</keyword>
<accession>A0A022QMC8</accession>
<keyword evidence="3" id="KW-0029">Amino-acid transport</keyword>
<keyword evidence="3" id="KW-0813">Transport</keyword>
<evidence type="ECO:0000256" key="4">
    <source>
        <dbReference type="ARBA" id="ARBA00022989"/>
    </source>
</evidence>
<dbReference type="GO" id="GO:0031090">
    <property type="term" value="C:organelle membrane"/>
    <property type="evidence" value="ECO:0007669"/>
    <property type="project" value="UniProtKB-ARBA"/>
</dbReference>
<keyword evidence="4 6" id="KW-1133">Transmembrane helix</keyword>